<name>A0A564Z7L0_HYMDI</name>
<gene>
    <name evidence="2" type="ORF">WMSIL1_LOCUS13273</name>
</gene>
<evidence type="ECO:0000256" key="1">
    <source>
        <dbReference type="SAM" id="Phobius"/>
    </source>
</evidence>
<dbReference type="Proteomes" id="UP000321570">
    <property type="component" value="Unassembled WGS sequence"/>
</dbReference>
<organism evidence="2 3">
    <name type="scientific">Hymenolepis diminuta</name>
    <name type="common">Rat tapeworm</name>
    <dbReference type="NCBI Taxonomy" id="6216"/>
    <lineage>
        <taxon>Eukaryota</taxon>
        <taxon>Metazoa</taxon>
        <taxon>Spiralia</taxon>
        <taxon>Lophotrochozoa</taxon>
        <taxon>Platyhelminthes</taxon>
        <taxon>Cestoda</taxon>
        <taxon>Eucestoda</taxon>
        <taxon>Cyclophyllidea</taxon>
        <taxon>Hymenolepididae</taxon>
        <taxon>Hymenolepis</taxon>
    </lineage>
</organism>
<evidence type="ECO:0000313" key="2">
    <source>
        <dbReference type="EMBL" id="VUZ55450.1"/>
    </source>
</evidence>
<dbReference type="EMBL" id="CABIJS010000693">
    <property type="protein sequence ID" value="VUZ55450.1"/>
    <property type="molecule type" value="Genomic_DNA"/>
</dbReference>
<evidence type="ECO:0000313" key="3">
    <source>
        <dbReference type="Proteomes" id="UP000321570"/>
    </source>
</evidence>
<feature type="non-terminal residue" evidence="2">
    <location>
        <position position="117"/>
    </location>
</feature>
<feature type="transmembrane region" description="Helical" evidence="1">
    <location>
        <begin position="75"/>
        <end position="105"/>
    </location>
</feature>
<proteinExistence type="predicted"/>
<keyword evidence="1" id="KW-0812">Transmembrane</keyword>
<accession>A0A564Z7L0</accession>
<keyword evidence="3" id="KW-1185">Reference proteome</keyword>
<feature type="transmembrane region" description="Helical" evidence="1">
    <location>
        <begin position="31"/>
        <end position="55"/>
    </location>
</feature>
<keyword evidence="1" id="KW-1133">Transmembrane helix</keyword>
<dbReference type="AlphaFoldDB" id="A0A564Z7L0"/>
<reference evidence="2 3" key="1">
    <citation type="submission" date="2019-07" db="EMBL/GenBank/DDBJ databases">
        <authorList>
            <person name="Jastrzebski P J."/>
            <person name="Paukszto L."/>
            <person name="Jastrzebski P J."/>
        </authorList>
    </citation>
    <scope>NUCLEOTIDE SEQUENCE [LARGE SCALE GENOMIC DNA]</scope>
    <source>
        <strain evidence="2 3">WMS-il1</strain>
    </source>
</reference>
<keyword evidence="1" id="KW-0472">Membrane</keyword>
<sequence length="117" mass="13150">MAYWYARHKRVDLSIVPVRGCCCIDNRMGTFIAGITTIITTIIAMLFVILDIAQFADTNFKISGGFPGLWRMPFWKGFIICDIAMIIAHGLLLGFTICLVGAISWPSKYKLYNLKPV</sequence>
<protein>
    <submittedName>
        <fullName evidence="2">Uncharacterized protein</fullName>
    </submittedName>
</protein>